<dbReference type="SMART" id="SM00384">
    <property type="entry name" value="AT_hook"/>
    <property type="match status" value="3"/>
</dbReference>
<keyword evidence="2" id="KW-0067">ATP-binding</keyword>
<dbReference type="AlphaFoldDB" id="A0A2U1LFQ6"/>
<comment type="caution">
    <text evidence="2">The sequence shown here is derived from an EMBL/GenBank/DDBJ whole genome shotgun (WGS) entry which is preliminary data.</text>
</comment>
<feature type="region of interest" description="Disordered" evidence="1">
    <location>
        <begin position="675"/>
        <end position="761"/>
    </location>
</feature>
<reference evidence="2 3" key="1">
    <citation type="journal article" date="2018" name="Mol. Plant">
        <title>The genome of Artemisia annua provides insight into the evolution of Asteraceae family and artemisinin biosynthesis.</title>
        <authorList>
            <person name="Shen Q."/>
            <person name="Zhang L."/>
            <person name="Liao Z."/>
            <person name="Wang S."/>
            <person name="Yan T."/>
            <person name="Shi P."/>
            <person name="Liu M."/>
            <person name="Fu X."/>
            <person name="Pan Q."/>
            <person name="Wang Y."/>
            <person name="Lv Z."/>
            <person name="Lu X."/>
            <person name="Zhang F."/>
            <person name="Jiang W."/>
            <person name="Ma Y."/>
            <person name="Chen M."/>
            <person name="Hao X."/>
            <person name="Li L."/>
            <person name="Tang Y."/>
            <person name="Lv G."/>
            <person name="Zhou Y."/>
            <person name="Sun X."/>
            <person name="Brodelius P.E."/>
            <person name="Rose J.K.C."/>
            <person name="Tang K."/>
        </authorList>
    </citation>
    <scope>NUCLEOTIDE SEQUENCE [LARGE SCALE GENOMIC DNA]</scope>
    <source>
        <strain evidence="3">cv. Huhao1</strain>
        <tissue evidence="2">Leaf</tissue>
    </source>
</reference>
<dbReference type="PANTHER" id="PTHR45786:SF74">
    <property type="entry name" value="ATP-DEPENDENT DNA HELICASE"/>
    <property type="match status" value="1"/>
</dbReference>
<proteinExistence type="predicted"/>
<feature type="compositionally biased region" description="Basic residues" evidence="1">
    <location>
        <begin position="251"/>
        <end position="260"/>
    </location>
</feature>
<feature type="region of interest" description="Disordered" evidence="1">
    <location>
        <begin position="350"/>
        <end position="422"/>
    </location>
</feature>
<feature type="compositionally biased region" description="Polar residues" evidence="1">
    <location>
        <begin position="360"/>
        <end position="380"/>
    </location>
</feature>
<evidence type="ECO:0000256" key="1">
    <source>
        <dbReference type="SAM" id="MobiDB-lite"/>
    </source>
</evidence>
<keyword evidence="2" id="KW-0378">Hydrolase</keyword>
<dbReference type="GO" id="GO:0004386">
    <property type="term" value="F:helicase activity"/>
    <property type="evidence" value="ECO:0007669"/>
    <property type="project" value="UniProtKB-KW"/>
</dbReference>
<feature type="region of interest" description="Disordered" evidence="1">
    <location>
        <begin position="233"/>
        <end position="269"/>
    </location>
</feature>
<name>A0A2U1LFQ6_ARTAN</name>
<evidence type="ECO:0000313" key="2">
    <source>
        <dbReference type="EMBL" id="PWA47845.1"/>
    </source>
</evidence>
<feature type="compositionally biased region" description="Polar residues" evidence="1">
    <location>
        <begin position="687"/>
        <end position="707"/>
    </location>
</feature>
<gene>
    <name evidence="2" type="ORF">CTI12_AA432430</name>
</gene>
<feature type="compositionally biased region" description="Polar residues" evidence="1">
    <location>
        <begin position="715"/>
        <end position="728"/>
    </location>
</feature>
<protein>
    <submittedName>
        <fullName evidence="2">DNA helicase Pif1-like protein</fullName>
    </submittedName>
</protein>
<keyword evidence="2" id="KW-0547">Nucleotide-binding</keyword>
<feature type="compositionally biased region" description="Polar residues" evidence="1">
    <location>
        <begin position="736"/>
        <end position="761"/>
    </location>
</feature>
<feature type="compositionally biased region" description="Polar residues" evidence="1">
    <location>
        <begin position="233"/>
        <end position="243"/>
    </location>
</feature>
<sequence>MKQKSKTTPENIRPHLCQNQKINIRDNTHGLVDCHAQNNNKQNYGCARFVPSSASSISSATVDKLDADSLKANIHQKSSNVKNHEAEIHYARVVGTSQSGPPDFFTPSRRKQSNLFRHLGRFFYIPSFMKLYNNLEGNTIGASYPDAVTQGIVVRLTTTYFKNACKLRIQVLSSSERGRPRDEFRLTPMHHDCVQVNPLAPLKEGIANSFDHRCKRNEENLTLGVCPTLNGSVHDTGEGSSSDVMKESLPPKRKRGRPRNTCKTTPAKRNCLGSNAQVHASSVMHTPLQSLQLDANCFSDASQRQEETIEPATRYVHQQNSMVDLHANLDTSLDDTGEGPSSNVIEQTFRQTRKRGRPRNASTSVRVRQCSSVRTASPHSVASPITEMANSHVTESATQPCKRTRRTHQSSAPCGNDHSQNITEGSTSYAPDRDCTECCNYCNAAFWRGERLAGHGYAGHVSHYHLCCGNDSPPLDPEIVQGLIHFLDAHNELVQIFRTARDKCAGADVPEFKIRLYSGEGPRGYELPSSNTLGAIVFDRGPESESNYDVVLEYRNGPVKRISKIHKSYMSLQFPLIFIYGQPGFHTKLMLRTANPDDEPKRLLMYTIILPFNKGFYMKIDANCFSDASQRQEETIEPATRYVHQQNSMVDLHANLDTSLDDTGEGPSSNVIEQTFRQTRKRGRPRNASTSVRVHQCSSVRTASPHSVASPITEMANSHVTESATQPCKRTRRTHQSSAPCGNDHSQNITEGSTSYAPDNTSPAYDDLGDCTECCNYCNAAFWRGERLAGHGYAGHVSHYHLCCGNGKVFMQPEPDPPEYIKQLLGDSAVNLPKKDVEQAKELHKHNLETPDKMVIGTQETSGTPPESIALIKQKTLKTADEHNTPQESSTKIVKRVLFENQPSQSKKQKALIKTFIRTYHVSGNLKPLNRYRRRFFIWHPKHLTHPFFVFFSFGVNKSSSSSGAPIYQSLFRRSPIISCILCLSSSSKTV</sequence>
<dbReference type="InterPro" id="IPR017956">
    <property type="entry name" value="AT_hook_DNA-bd_motif"/>
</dbReference>
<keyword evidence="3" id="KW-1185">Reference proteome</keyword>
<dbReference type="GO" id="GO:0003677">
    <property type="term" value="F:DNA binding"/>
    <property type="evidence" value="ECO:0007669"/>
    <property type="project" value="InterPro"/>
</dbReference>
<organism evidence="2 3">
    <name type="scientific">Artemisia annua</name>
    <name type="common">Sweet wormwood</name>
    <dbReference type="NCBI Taxonomy" id="35608"/>
    <lineage>
        <taxon>Eukaryota</taxon>
        <taxon>Viridiplantae</taxon>
        <taxon>Streptophyta</taxon>
        <taxon>Embryophyta</taxon>
        <taxon>Tracheophyta</taxon>
        <taxon>Spermatophyta</taxon>
        <taxon>Magnoliopsida</taxon>
        <taxon>eudicotyledons</taxon>
        <taxon>Gunneridae</taxon>
        <taxon>Pentapetalae</taxon>
        <taxon>asterids</taxon>
        <taxon>campanulids</taxon>
        <taxon>Asterales</taxon>
        <taxon>Asteraceae</taxon>
        <taxon>Asteroideae</taxon>
        <taxon>Anthemideae</taxon>
        <taxon>Artemisiinae</taxon>
        <taxon>Artemisia</taxon>
    </lineage>
</organism>
<dbReference type="EMBL" id="PKPP01009626">
    <property type="protein sequence ID" value="PWA47845.1"/>
    <property type="molecule type" value="Genomic_DNA"/>
</dbReference>
<dbReference type="OrthoDB" id="1833255at2759"/>
<evidence type="ECO:0000313" key="3">
    <source>
        <dbReference type="Proteomes" id="UP000245207"/>
    </source>
</evidence>
<feature type="compositionally biased region" description="Polar residues" evidence="1">
    <location>
        <begin position="388"/>
        <end position="401"/>
    </location>
</feature>
<accession>A0A2U1LFQ6</accession>
<keyword evidence="2" id="KW-0347">Helicase</keyword>
<dbReference type="PANTHER" id="PTHR45786">
    <property type="entry name" value="DNA BINDING PROTEIN-LIKE"/>
    <property type="match status" value="1"/>
</dbReference>
<dbReference type="Pfam" id="PF02178">
    <property type="entry name" value="AT_hook"/>
    <property type="match status" value="3"/>
</dbReference>
<feature type="compositionally biased region" description="Polar residues" evidence="1">
    <location>
        <begin position="409"/>
        <end position="422"/>
    </location>
</feature>
<dbReference type="Proteomes" id="UP000245207">
    <property type="component" value="Unassembled WGS sequence"/>
</dbReference>